<dbReference type="AlphaFoldDB" id="A0A6L9S4M9"/>
<evidence type="ECO:0000313" key="4">
    <source>
        <dbReference type="Proteomes" id="UP000475214"/>
    </source>
</evidence>
<comment type="domain">
    <text evidence="1">Forms a 10-stranded antiparallel beta-barrel structure able to accommodate a hydrophobic ligand in its interior. In fact, this fold hosts the heme group, which is located in a wide surface cleft.</text>
</comment>
<keyword evidence="4" id="KW-1185">Reference proteome</keyword>
<dbReference type="EC" id="5.99.-.-" evidence="1"/>
<organism evidence="3 4">
    <name type="scientific">Phytoactinopolyspora halotolerans</name>
    <dbReference type="NCBI Taxonomy" id="1981512"/>
    <lineage>
        <taxon>Bacteria</taxon>
        <taxon>Bacillati</taxon>
        <taxon>Actinomycetota</taxon>
        <taxon>Actinomycetes</taxon>
        <taxon>Jiangellales</taxon>
        <taxon>Jiangellaceae</taxon>
        <taxon>Phytoactinopolyspora</taxon>
    </lineage>
</organism>
<gene>
    <name evidence="3" type="ORF">G1H10_04755</name>
</gene>
<dbReference type="EMBL" id="JAAGOA010000003">
    <property type="protein sequence ID" value="NED99471.1"/>
    <property type="molecule type" value="Genomic_DNA"/>
</dbReference>
<comment type="catalytic activity">
    <reaction evidence="1">
        <text>peroxynitrite = nitrate</text>
        <dbReference type="Rhea" id="RHEA:63116"/>
        <dbReference type="ChEBI" id="CHEBI:17632"/>
        <dbReference type="ChEBI" id="CHEBI:25941"/>
    </reaction>
</comment>
<dbReference type="Proteomes" id="UP000475214">
    <property type="component" value="Unassembled WGS sequence"/>
</dbReference>
<keyword evidence="1" id="KW-0349">Heme</keyword>
<sequence length="173" mass="19382">MIEIPSDLHPDCVQLAWLLGRWEGAGLGDYPTIEAFRFGQEVQFGYVPGKPFLSYESRSWILDDDGNLVRPAARETGYWRPQPDEEVEVLLTHPTGFVEVYLGRIESARVELATRGVLKTETAKDYRSGHRLYGLVNGNLMYVYEMAAMGHDLQPHLSAELKRVAGAGEAADQ</sequence>
<name>A0A6L9S4M9_9ACTN</name>
<feature type="binding site" evidence="1">
    <location>
        <position position="32"/>
    </location>
    <ligand>
        <name>heme b</name>
        <dbReference type="ChEBI" id="CHEBI:60344"/>
    </ligand>
</feature>
<dbReference type="GO" id="GO:0062213">
    <property type="term" value="F:peroxynitrite isomerase activity"/>
    <property type="evidence" value="ECO:0007669"/>
    <property type="project" value="UniProtKB-UniRule"/>
</dbReference>
<feature type="short sequence motif" description="GXWXGXG" evidence="1">
    <location>
        <begin position="20"/>
        <end position="26"/>
    </location>
</feature>
<proteinExistence type="inferred from homology"/>
<feature type="binding site" evidence="1">
    <location>
        <position position="124"/>
    </location>
    <ligand>
        <name>heme b</name>
        <dbReference type="ChEBI" id="CHEBI:60344"/>
    </ligand>
</feature>
<evidence type="ECO:0000259" key="2">
    <source>
        <dbReference type="Pfam" id="PF08768"/>
    </source>
</evidence>
<dbReference type="SUPFAM" id="SSF50814">
    <property type="entry name" value="Lipocalins"/>
    <property type="match status" value="1"/>
</dbReference>
<dbReference type="Pfam" id="PF08768">
    <property type="entry name" value="THAP4_heme-bd"/>
    <property type="match status" value="1"/>
</dbReference>
<comment type="similarity">
    <text evidence="1">Belongs to the nitrobindin family.</text>
</comment>
<comment type="function">
    <text evidence="1">Heme-binding protein able to scavenge peroxynitrite and to protect free L-tyrosine against peroxynitrite-mediated nitration, by acting as a peroxynitrite isomerase that converts peroxynitrite to nitrate. Therefore, this protein likely plays a role in peroxynitrite sensing and in the detoxification of reactive nitrogen and oxygen species (RNS and ROS, respectively). Is able to bind nitric oxide (NO) in vitro, but may act as a sensor of peroxynitrite levels in vivo.</text>
</comment>
<keyword evidence="1" id="KW-0479">Metal-binding</keyword>
<dbReference type="PANTHER" id="PTHR15854:SF4">
    <property type="entry name" value="PEROXYNITRITE ISOMERASE THAP4"/>
    <property type="match status" value="1"/>
</dbReference>
<keyword evidence="1" id="KW-0413">Isomerase</keyword>
<dbReference type="InterPro" id="IPR012674">
    <property type="entry name" value="Calycin"/>
</dbReference>
<keyword evidence="1" id="KW-0408">Iron</keyword>
<protein>
    <recommendedName>
        <fullName evidence="1">Peroxynitrite isomerase</fullName>
        <ecNumber evidence="1">5.99.-.-</ecNumber>
    </recommendedName>
    <alternativeName>
        <fullName evidence="1">Ferric nitrobindin</fullName>
        <shortName evidence="1">Nb(III)</shortName>
    </alternativeName>
</protein>
<evidence type="ECO:0000313" key="3">
    <source>
        <dbReference type="EMBL" id="NED99471.1"/>
    </source>
</evidence>
<dbReference type="Gene3D" id="2.40.128.20">
    <property type="match status" value="1"/>
</dbReference>
<dbReference type="GO" id="GO:0020037">
    <property type="term" value="F:heme binding"/>
    <property type="evidence" value="ECO:0007669"/>
    <property type="project" value="UniProtKB-UniRule"/>
</dbReference>
<dbReference type="GO" id="GO:0046872">
    <property type="term" value="F:metal ion binding"/>
    <property type="evidence" value="ECO:0007669"/>
    <property type="project" value="UniProtKB-KW"/>
</dbReference>
<evidence type="ECO:0000256" key="1">
    <source>
        <dbReference type="HAMAP-Rule" id="MF_01297"/>
    </source>
</evidence>
<feature type="binding site" description="axial binding residue" evidence="1">
    <location>
        <position position="156"/>
    </location>
    <ligand>
        <name>heme b</name>
        <dbReference type="ChEBI" id="CHEBI:60344"/>
    </ligand>
    <ligandPart>
        <name>Fe</name>
        <dbReference type="ChEBI" id="CHEBI:18248"/>
    </ligandPart>
</feature>
<dbReference type="InterPro" id="IPR022939">
    <property type="entry name" value="Nb(III)_bact/plant"/>
</dbReference>
<dbReference type="RefSeq" id="WP_163733482.1">
    <property type="nucleotide sequence ID" value="NZ_JAAGOA010000003.1"/>
</dbReference>
<feature type="domain" description="THAP4-like heme-binding" evidence="2">
    <location>
        <begin position="12"/>
        <end position="163"/>
    </location>
</feature>
<reference evidence="3 4" key="1">
    <citation type="submission" date="2020-02" db="EMBL/GenBank/DDBJ databases">
        <authorList>
            <person name="Li X.-J."/>
            <person name="Han X.-M."/>
        </authorList>
    </citation>
    <scope>NUCLEOTIDE SEQUENCE [LARGE SCALE GENOMIC DNA]</scope>
    <source>
        <strain evidence="3 4">CCTCC AB 2017055</strain>
    </source>
</reference>
<dbReference type="InterPro" id="IPR014878">
    <property type="entry name" value="THAP4-like_heme-bd"/>
</dbReference>
<accession>A0A6L9S4M9</accession>
<comment type="caution">
    <text evidence="3">The sequence shown here is derived from an EMBL/GenBank/DDBJ whole genome shotgun (WGS) entry which is preliminary data.</text>
</comment>
<dbReference type="InterPro" id="IPR045165">
    <property type="entry name" value="Nitrobindin"/>
</dbReference>
<dbReference type="PANTHER" id="PTHR15854">
    <property type="entry name" value="THAP4 PROTEIN"/>
    <property type="match status" value="1"/>
</dbReference>
<dbReference type="HAMAP" id="MF_01297">
    <property type="entry name" value="nitrobindin"/>
    <property type="match status" value="1"/>
</dbReference>
<comment type="cofactor">
    <cofactor evidence="1">
        <name>heme b</name>
        <dbReference type="ChEBI" id="CHEBI:60344"/>
    </cofactor>
    <text evidence="1">Binds 1 heme b group per subunit, that coordinates a highly solvent-exposed Fe(III) atom.</text>
</comment>
<dbReference type="CDD" id="cd07828">
    <property type="entry name" value="lipocalin_heme-bd-THAP4-like"/>
    <property type="match status" value="1"/>
</dbReference>
<comment type="pathway">
    <text evidence="1">Nitrogen metabolism.</text>
</comment>